<reference evidence="1 2" key="1">
    <citation type="journal article" date="2007" name="PLoS Genet.">
        <title>Patterns and implications of gene gain and loss in the evolution of Prochlorococcus.</title>
        <authorList>
            <person name="Kettler G.C."/>
            <person name="Martiny A.C."/>
            <person name="Huang K."/>
            <person name="Zucker J."/>
            <person name="Coleman M.L."/>
            <person name="Rodrigue S."/>
            <person name="Chen F."/>
            <person name="Lapidus A."/>
            <person name="Ferriera S."/>
            <person name="Johnson J."/>
            <person name="Steglich C."/>
            <person name="Church G.M."/>
            <person name="Richardson P."/>
            <person name="Chisholm S.W."/>
        </authorList>
    </citation>
    <scope>NUCLEOTIDE SEQUENCE [LARGE SCALE GENOMIC DNA]</scope>
    <source>
        <strain evidence="1 2">MIT 9215</strain>
    </source>
</reference>
<dbReference type="KEGG" id="pmh:P9215_18231"/>
<name>A8G755_PROM2</name>
<dbReference type="HOGENOM" id="CLU_2619192_0_0_3"/>
<proteinExistence type="predicted"/>
<dbReference type="AlphaFoldDB" id="A8G755"/>
<organism evidence="1 2">
    <name type="scientific">Prochlorococcus marinus (strain MIT 9215)</name>
    <dbReference type="NCBI Taxonomy" id="93060"/>
    <lineage>
        <taxon>Bacteria</taxon>
        <taxon>Bacillati</taxon>
        <taxon>Cyanobacteriota</taxon>
        <taxon>Cyanophyceae</taxon>
        <taxon>Synechococcales</taxon>
        <taxon>Prochlorococcaceae</taxon>
        <taxon>Prochlorococcus</taxon>
    </lineage>
</organism>
<dbReference type="Proteomes" id="UP000002014">
    <property type="component" value="Chromosome"/>
</dbReference>
<protein>
    <submittedName>
        <fullName evidence="1">Uncharacterized protein</fullName>
    </submittedName>
</protein>
<gene>
    <name evidence="1" type="ordered locus">P9215_18231</name>
</gene>
<evidence type="ECO:0000313" key="2">
    <source>
        <dbReference type="Proteomes" id="UP000002014"/>
    </source>
</evidence>
<dbReference type="EMBL" id="CP000825">
    <property type="protein sequence ID" value="ABV51436.1"/>
    <property type="molecule type" value="Genomic_DNA"/>
</dbReference>
<evidence type="ECO:0000313" key="1">
    <source>
        <dbReference type="EMBL" id="ABV51436.1"/>
    </source>
</evidence>
<accession>A8G755</accession>
<sequence length="78" mass="8678">MTSTFDISCHSSPTCLNLTCSYPPTVLSLESKLTESNSITFGGHSSHSASVLFTKFSTFWTKHFCTSYEFSFERSSNC</sequence>